<dbReference type="EMBL" id="CM023471">
    <property type="protein sequence ID" value="KAH7964835.1"/>
    <property type="molecule type" value="Genomic_DNA"/>
</dbReference>
<organism evidence="1 2">
    <name type="scientific">Dermacentor silvarum</name>
    <name type="common">Tick</name>
    <dbReference type="NCBI Taxonomy" id="543639"/>
    <lineage>
        <taxon>Eukaryota</taxon>
        <taxon>Metazoa</taxon>
        <taxon>Ecdysozoa</taxon>
        <taxon>Arthropoda</taxon>
        <taxon>Chelicerata</taxon>
        <taxon>Arachnida</taxon>
        <taxon>Acari</taxon>
        <taxon>Parasitiformes</taxon>
        <taxon>Ixodida</taxon>
        <taxon>Ixodoidea</taxon>
        <taxon>Ixodidae</taxon>
        <taxon>Rhipicephalinae</taxon>
        <taxon>Dermacentor</taxon>
    </lineage>
</organism>
<gene>
    <name evidence="1" type="ORF">HPB49_001657</name>
</gene>
<keyword evidence="2" id="KW-1185">Reference proteome</keyword>
<accession>A0ACB8D9W3</accession>
<proteinExistence type="predicted"/>
<sequence>MQADNFCSTEIEKAYRWLVTAALLLPQFDAKARAFLDQQLANITEAAILKVTSALWADNGSVELVANQLRNQRAVIWPPYEPLSDNALSKAFDSWFYENATFTQHWIRSVTRWRQLRMSPIYRRSDDSPRSYAFPYFEYDPFSNVVRVSAAALFIPWYQAAGSKAALYGGIGFTFAREVVKSFDGATPAFDRRGEFLDTWPTKLWKETSVNKASCLRPEFRYGVSRDSRSGDCVRGIPGVVRQRRGSLAADCQGMEPRTGVLRHRLLHDVQPAEHAETLSRGLQQGGKELRSFRIGLQVPGAFENESSRKVLLL</sequence>
<evidence type="ECO:0000313" key="2">
    <source>
        <dbReference type="Proteomes" id="UP000821865"/>
    </source>
</evidence>
<protein>
    <submittedName>
        <fullName evidence="1">Uncharacterized protein</fullName>
    </submittedName>
</protein>
<evidence type="ECO:0000313" key="1">
    <source>
        <dbReference type="EMBL" id="KAH7964835.1"/>
    </source>
</evidence>
<reference evidence="1" key="1">
    <citation type="submission" date="2020-05" db="EMBL/GenBank/DDBJ databases">
        <title>Large-scale comparative analyses of tick genomes elucidate their genetic diversity and vector capacities.</title>
        <authorList>
            <person name="Jia N."/>
            <person name="Wang J."/>
            <person name="Shi W."/>
            <person name="Du L."/>
            <person name="Sun Y."/>
            <person name="Zhan W."/>
            <person name="Jiang J."/>
            <person name="Wang Q."/>
            <person name="Zhang B."/>
            <person name="Ji P."/>
            <person name="Sakyi L.B."/>
            <person name="Cui X."/>
            <person name="Yuan T."/>
            <person name="Jiang B."/>
            <person name="Yang W."/>
            <person name="Lam T.T.-Y."/>
            <person name="Chang Q."/>
            <person name="Ding S."/>
            <person name="Wang X."/>
            <person name="Zhu J."/>
            <person name="Ruan X."/>
            <person name="Zhao L."/>
            <person name="Wei J."/>
            <person name="Que T."/>
            <person name="Du C."/>
            <person name="Cheng J."/>
            <person name="Dai P."/>
            <person name="Han X."/>
            <person name="Huang E."/>
            <person name="Gao Y."/>
            <person name="Liu J."/>
            <person name="Shao H."/>
            <person name="Ye R."/>
            <person name="Li L."/>
            <person name="Wei W."/>
            <person name="Wang X."/>
            <person name="Wang C."/>
            <person name="Yang T."/>
            <person name="Huo Q."/>
            <person name="Li W."/>
            <person name="Guo W."/>
            <person name="Chen H."/>
            <person name="Zhou L."/>
            <person name="Ni X."/>
            <person name="Tian J."/>
            <person name="Zhou Y."/>
            <person name="Sheng Y."/>
            <person name="Liu T."/>
            <person name="Pan Y."/>
            <person name="Xia L."/>
            <person name="Li J."/>
            <person name="Zhao F."/>
            <person name="Cao W."/>
        </authorList>
    </citation>
    <scope>NUCLEOTIDE SEQUENCE</scope>
    <source>
        <strain evidence="1">Dsil-2018</strain>
    </source>
</reference>
<comment type="caution">
    <text evidence="1">The sequence shown here is derived from an EMBL/GenBank/DDBJ whole genome shotgun (WGS) entry which is preliminary data.</text>
</comment>
<name>A0ACB8D9W3_DERSI</name>
<dbReference type="Proteomes" id="UP000821865">
    <property type="component" value="Chromosome 2"/>
</dbReference>